<dbReference type="Gene3D" id="1.20.1250.20">
    <property type="entry name" value="MFS general substrate transporter like domains"/>
    <property type="match status" value="2"/>
</dbReference>
<comment type="subcellular location">
    <subcellularLocation>
        <location evidence="1">Membrane</location>
        <topology evidence="1">Multi-pass membrane protein</topology>
    </subcellularLocation>
</comment>
<sequence>MAPESSTVGIRPAPALGSNSDNTLEYEKQDEQRSAALTAEKSTLPDGYYMSPRFIGTFGGIAFTLAATYFAFAAAAGCIVEINQDIGPSENYYLFSIVWTIAQSISILIFGRNSDTFGRRNWALGASCLGIIGGILAATCQTIEQLIGAFVILGLAAGIPGSYPLLTGELLTNKLKFLGTIIVVIPNIIATGFGPYLGVRLSVIASWRWIFYIYIILMVCGTVLWYFFYHPPSFTQLHGTKVSRLQELAHIDYIGTFLLVAGLVLFLLGVSWGGPYSWSSARVLGLLITGAGVLVIFVLYETYAKIRHPIFPMHFFRDVRGFTCVVIISAITGCLQTAAFILWPSQVLYIFGSTTEGWETVAWMSSVVNFGAWAGIIVIGPLYHIIKHLRTQLLVGSIFMTAFLGAMASINYTNKSSAIAFAFLSTFPMGWGEIFTMLMVQYIVPETSLGVGFAIVSSMRTILGSMFSSIFVAIYTNKLPIKFAEIVVPAVTKAGLAESEVPALLKAVSTASQATIKAIPGMTDELLRITNISVAEAYGQSYAYVYYTAVALGGICIIAAASLRDFDHYLTDHVSRQVYKKEDTKFDILERLAERKETPRDERLESV</sequence>
<dbReference type="SUPFAM" id="SSF103473">
    <property type="entry name" value="MFS general substrate transporter"/>
    <property type="match status" value="2"/>
</dbReference>
<feature type="transmembrane region" description="Helical" evidence="7">
    <location>
        <begin position="209"/>
        <end position="229"/>
    </location>
</feature>
<dbReference type="Proteomes" id="UP000237481">
    <property type="component" value="Unassembled WGS sequence"/>
</dbReference>
<dbReference type="InterPro" id="IPR053791">
    <property type="entry name" value="MFS_Tri12-like"/>
</dbReference>
<feature type="transmembrane region" description="Helical" evidence="7">
    <location>
        <begin position="177"/>
        <end position="197"/>
    </location>
</feature>
<keyword evidence="5 7" id="KW-0472">Membrane</keyword>
<evidence type="ECO:0000256" key="6">
    <source>
        <dbReference type="SAM" id="MobiDB-lite"/>
    </source>
</evidence>
<keyword evidence="3 7" id="KW-0812">Transmembrane</keyword>
<feature type="transmembrane region" description="Helical" evidence="7">
    <location>
        <begin position="250"/>
        <end position="274"/>
    </location>
</feature>
<feature type="region of interest" description="Disordered" evidence="6">
    <location>
        <begin position="1"/>
        <end position="21"/>
    </location>
</feature>
<evidence type="ECO:0000256" key="2">
    <source>
        <dbReference type="ARBA" id="ARBA00022448"/>
    </source>
</evidence>
<evidence type="ECO:0000313" key="9">
    <source>
        <dbReference type="EMBL" id="POR38188.1"/>
    </source>
</evidence>
<dbReference type="Pfam" id="PF06609">
    <property type="entry name" value="TRI12"/>
    <property type="match status" value="1"/>
</dbReference>
<keyword evidence="2" id="KW-0813">Transport</keyword>
<feature type="transmembrane region" description="Helical" evidence="7">
    <location>
        <begin position="321"/>
        <end position="343"/>
    </location>
</feature>
<dbReference type="CDD" id="cd06179">
    <property type="entry name" value="MFS_TRI12_like"/>
    <property type="match status" value="1"/>
</dbReference>
<dbReference type="PANTHER" id="PTHR23501">
    <property type="entry name" value="MAJOR FACILITATOR SUPERFAMILY"/>
    <property type="match status" value="1"/>
</dbReference>
<feature type="domain" description="Major facilitator superfamily (MFS) profile" evidence="8">
    <location>
        <begin position="52"/>
        <end position="566"/>
    </location>
</feature>
<evidence type="ECO:0000256" key="5">
    <source>
        <dbReference type="ARBA" id="ARBA00023136"/>
    </source>
</evidence>
<dbReference type="AlphaFoldDB" id="A0A2S4L701"/>
<keyword evidence="10" id="KW-1185">Reference proteome</keyword>
<proteinExistence type="predicted"/>
<feature type="transmembrane region" description="Helical" evidence="7">
    <location>
        <begin position="92"/>
        <end position="110"/>
    </location>
</feature>
<dbReference type="EMBL" id="PKSG01000164">
    <property type="protein sequence ID" value="POR38188.1"/>
    <property type="molecule type" value="Genomic_DNA"/>
</dbReference>
<feature type="transmembrane region" description="Helical" evidence="7">
    <location>
        <begin position="544"/>
        <end position="563"/>
    </location>
</feature>
<evidence type="ECO:0000256" key="4">
    <source>
        <dbReference type="ARBA" id="ARBA00022989"/>
    </source>
</evidence>
<dbReference type="GO" id="GO:0005886">
    <property type="term" value="C:plasma membrane"/>
    <property type="evidence" value="ECO:0007669"/>
    <property type="project" value="TreeGrafter"/>
</dbReference>
<keyword evidence="4 7" id="KW-1133">Transmembrane helix</keyword>
<dbReference type="InterPro" id="IPR036259">
    <property type="entry name" value="MFS_trans_sf"/>
</dbReference>
<gene>
    <name evidence="9" type="ORF">TPAR_01617</name>
</gene>
<feature type="transmembrane region" description="Helical" evidence="7">
    <location>
        <begin position="418"/>
        <end position="444"/>
    </location>
</feature>
<feature type="transmembrane region" description="Helical" evidence="7">
    <location>
        <begin position="54"/>
        <end position="72"/>
    </location>
</feature>
<evidence type="ECO:0000256" key="7">
    <source>
        <dbReference type="SAM" id="Phobius"/>
    </source>
</evidence>
<evidence type="ECO:0000256" key="3">
    <source>
        <dbReference type="ARBA" id="ARBA00022692"/>
    </source>
</evidence>
<dbReference type="InterPro" id="IPR020846">
    <property type="entry name" value="MFS_dom"/>
</dbReference>
<protein>
    <recommendedName>
        <fullName evidence="8">Major facilitator superfamily (MFS) profile domain-containing protein</fullName>
    </recommendedName>
</protein>
<feature type="transmembrane region" description="Helical" evidence="7">
    <location>
        <begin position="145"/>
        <end position="165"/>
    </location>
</feature>
<accession>A0A2S4L701</accession>
<evidence type="ECO:0000259" key="8">
    <source>
        <dbReference type="PROSITE" id="PS50850"/>
    </source>
</evidence>
<evidence type="ECO:0000313" key="10">
    <source>
        <dbReference type="Proteomes" id="UP000237481"/>
    </source>
</evidence>
<feature type="transmembrane region" description="Helical" evidence="7">
    <location>
        <begin position="451"/>
        <end position="475"/>
    </location>
</feature>
<dbReference type="PROSITE" id="PS50850">
    <property type="entry name" value="MFS"/>
    <property type="match status" value="1"/>
</dbReference>
<dbReference type="GO" id="GO:0022857">
    <property type="term" value="F:transmembrane transporter activity"/>
    <property type="evidence" value="ECO:0007669"/>
    <property type="project" value="InterPro"/>
</dbReference>
<dbReference type="OrthoDB" id="4161376at2759"/>
<feature type="transmembrane region" description="Helical" evidence="7">
    <location>
        <begin position="393"/>
        <end position="412"/>
    </location>
</feature>
<evidence type="ECO:0000256" key="1">
    <source>
        <dbReference type="ARBA" id="ARBA00004141"/>
    </source>
</evidence>
<name>A0A2S4L701_9HYPO</name>
<dbReference type="PANTHER" id="PTHR23501:SF109">
    <property type="entry name" value="MAJOR FACILITATOR SUPERFAMILY (MFS) PROFILE DOMAIN-CONTAINING PROTEIN-RELATED"/>
    <property type="match status" value="1"/>
</dbReference>
<feature type="transmembrane region" description="Helical" evidence="7">
    <location>
        <begin position="363"/>
        <end position="386"/>
    </location>
</feature>
<comment type="caution">
    <text evidence="9">The sequence shown here is derived from an EMBL/GenBank/DDBJ whole genome shotgun (WGS) entry which is preliminary data.</text>
</comment>
<organism evidence="9 10">
    <name type="scientific">Tolypocladium paradoxum</name>
    <dbReference type="NCBI Taxonomy" id="94208"/>
    <lineage>
        <taxon>Eukaryota</taxon>
        <taxon>Fungi</taxon>
        <taxon>Dikarya</taxon>
        <taxon>Ascomycota</taxon>
        <taxon>Pezizomycotina</taxon>
        <taxon>Sordariomycetes</taxon>
        <taxon>Hypocreomycetidae</taxon>
        <taxon>Hypocreales</taxon>
        <taxon>Ophiocordycipitaceae</taxon>
        <taxon>Tolypocladium</taxon>
    </lineage>
</organism>
<feature type="transmembrane region" description="Helical" evidence="7">
    <location>
        <begin position="280"/>
        <end position="300"/>
    </location>
</feature>
<feature type="transmembrane region" description="Helical" evidence="7">
    <location>
        <begin position="122"/>
        <end position="139"/>
    </location>
</feature>
<reference evidence="9 10" key="1">
    <citation type="submission" date="2018-01" db="EMBL/GenBank/DDBJ databases">
        <title>Harnessing the power of phylogenomics to disentangle the directionality and signatures of interkingdom host jumping in the parasitic fungal genus Tolypocladium.</title>
        <authorList>
            <person name="Quandt C.A."/>
            <person name="Patterson W."/>
            <person name="Spatafora J.W."/>
        </authorList>
    </citation>
    <scope>NUCLEOTIDE SEQUENCE [LARGE SCALE GENOMIC DNA]</scope>
    <source>
        <strain evidence="9 10">NRBC 100945</strain>
    </source>
</reference>
<dbReference type="InterPro" id="IPR010573">
    <property type="entry name" value="MFS_Str1/Tri12-like"/>
</dbReference>